<feature type="compositionally biased region" description="Low complexity" evidence="5">
    <location>
        <begin position="655"/>
        <end position="668"/>
    </location>
</feature>
<dbReference type="SUPFAM" id="SSF90229">
    <property type="entry name" value="CCCH zinc finger"/>
    <property type="match status" value="2"/>
</dbReference>
<dbReference type="SMART" id="SM00356">
    <property type="entry name" value="ZnF_C3H1"/>
    <property type="match status" value="2"/>
</dbReference>
<sequence>MQILFKTELCRHFLADKCGLGDSCRYAHSLQDLRAKPDLRFTSLCYSVVKGEKCTRGPDCSYAHSLDELKSARSRASTRMEGGEGGLSSPSSGSPPAADPPPSRPLMQTQQQQQQPQMPPVSAVSAVSSVCGGVEDQQKQQRHHQYLQQQQQQQTVMQTPASQQPYSTTGQHHQRPTNTNRAQTVAANGAYPHPHPPPPPSRPPPRPRDFITGRPPERSTRLPPPPPLQTFPSFPSPPSSAPRPHNPVVPQRENREIRVRSTNPFSDSFHTSSTDLHSPPPVSYPSPPPHRQSPSLLDPPTERRERAEDPCGRGTGMRPFDPTARLSSLWEDGRDPHGTATHAASPFPTPPHSAPPALPFNDPFAQGGQQQMWGQGGAREGADCMVAGLASPRIALHSAGERERRMMERQQQEEERKVIGVGMQKENGDRELMTENVCIQANKALQTQQSVSSSFQEEDNAAAALLSEWWQSDGLEGQVEVSPGDGGRPLFLPHKDEAGLGGQGAEGDNRWETYTTQPHTPADPENVTAPPRQQQKSSSPLPVYPLHPISSPETRISLREKETRKENRGGERHTDDPRLSFFRACTEEARMGGDKEEAFAPPFRKINRARTESGSIGGVLRGTPPLFPPPQSVPLRIPSQSRPLSRHAHEGPRLSSTSTSCSSSASAARRAESLHEGQVLCLPREKHIVTPPVSHSPSLTLTGQCAAACCVGGMEEEEDEIGELGQQQVEGEGEGEAEPLPLWFLQCSNEPGEKISSIPTPSALCRETKIAPASSGDNQETGGSAQGTSFFFQ</sequence>
<dbReference type="InterPro" id="IPR000571">
    <property type="entry name" value="Znf_CCCH"/>
</dbReference>
<dbReference type="PANTHER" id="PTHR12547">
    <property type="entry name" value="CCCH ZINC FINGER/TIS11-RELATED"/>
    <property type="match status" value="1"/>
</dbReference>
<feature type="compositionally biased region" description="Polar residues" evidence="5">
    <location>
        <begin position="165"/>
        <end position="186"/>
    </location>
</feature>
<keyword evidence="2" id="KW-0677">Repeat</keyword>
<dbReference type="EMBL" id="CDMZ01004894">
    <property type="protein sequence ID" value="CEM51253.1"/>
    <property type="molecule type" value="Genomic_DNA"/>
</dbReference>
<feature type="compositionally biased region" description="Low complexity" evidence="5">
    <location>
        <begin position="87"/>
        <end position="96"/>
    </location>
</feature>
<reference evidence="7" key="1">
    <citation type="submission" date="2014-11" db="EMBL/GenBank/DDBJ databases">
        <authorList>
            <person name="Otto D Thomas"/>
            <person name="Naeem Raeece"/>
        </authorList>
    </citation>
    <scope>NUCLEOTIDE SEQUENCE</scope>
</reference>
<dbReference type="GO" id="GO:0008270">
    <property type="term" value="F:zinc ion binding"/>
    <property type="evidence" value="ECO:0007669"/>
    <property type="project" value="UniProtKB-KW"/>
</dbReference>
<feature type="compositionally biased region" description="Polar residues" evidence="5">
    <location>
        <begin position="775"/>
        <end position="793"/>
    </location>
</feature>
<dbReference type="Pfam" id="PF00642">
    <property type="entry name" value="zf-CCCH"/>
    <property type="match status" value="1"/>
</dbReference>
<evidence type="ECO:0000313" key="7">
    <source>
        <dbReference type="EMBL" id="CEM51253.1"/>
    </source>
</evidence>
<feature type="compositionally biased region" description="Basic and acidic residues" evidence="5">
    <location>
        <begin position="300"/>
        <end position="311"/>
    </location>
</feature>
<feature type="domain" description="C3H1-type" evidence="6">
    <location>
        <begin position="39"/>
        <end position="66"/>
    </location>
</feature>
<dbReference type="GO" id="GO:0003729">
    <property type="term" value="F:mRNA binding"/>
    <property type="evidence" value="ECO:0007669"/>
    <property type="project" value="InterPro"/>
</dbReference>
<accession>A0A0G4I2T2</accession>
<dbReference type="Gene3D" id="3.30.1370.210">
    <property type="match status" value="1"/>
</dbReference>
<gene>
    <name evidence="7" type="ORF">Cvel_10494</name>
</gene>
<dbReference type="AlphaFoldDB" id="A0A0G4I2T2"/>
<evidence type="ECO:0000256" key="4">
    <source>
        <dbReference type="ARBA" id="ARBA00022833"/>
    </source>
</evidence>
<keyword evidence="3" id="KW-0863">Zinc-finger</keyword>
<feature type="compositionally biased region" description="Pro residues" evidence="5">
    <location>
        <begin position="193"/>
        <end position="204"/>
    </location>
</feature>
<feature type="compositionally biased region" description="Pro residues" evidence="5">
    <location>
        <begin position="222"/>
        <end position="247"/>
    </location>
</feature>
<feature type="compositionally biased region" description="Basic and acidic residues" evidence="5">
    <location>
        <begin position="206"/>
        <end position="220"/>
    </location>
</feature>
<proteinExistence type="predicted"/>
<evidence type="ECO:0000256" key="1">
    <source>
        <dbReference type="ARBA" id="ARBA00022723"/>
    </source>
</evidence>
<feature type="domain" description="C3H1-type" evidence="6">
    <location>
        <begin position="4"/>
        <end position="30"/>
    </location>
</feature>
<feature type="compositionally biased region" description="Basic and acidic residues" evidence="5">
    <location>
        <begin position="556"/>
        <end position="578"/>
    </location>
</feature>
<dbReference type="InterPro" id="IPR036855">
    <property type="entry name" value="Znf_CCCH_sf"/>
</dbReference>
<organism evidence="7">
    <name type="scientific">Chromera velia CCMP2878</name>
    <dbReference type="NCBI Taxonomy" id="1169474"/>
    <lineage>
        <taxon>Eukaryota</taxon>
        <taxon>Sar</taxon>
        <taxon>Alveolata</taxon>
        <taxon>Colpodellida</taxon>
        <taxon>Chromeraceae</taxon>
        <taxon>Chromera</taxon>
    </lineage>
</organism>
<evidence type="ECO:0000256" key="5">
    <source>
        <dbReference type="SAM" id="MobiDB-lite"/>
    </source>
</evidence>
<name>A0A0G4I2T2_9ALVE</name>
<feature type="compositionally biased region" description="Polar residues" evidence="5">
    <location>
        <begin position="260"/>
        <end position="276"/>
    </location>
</feature>
<dbReference type="PANTHER" id="PTHR12547:SF18">
    <property type="entry name" value="PROTEIN TIS11"/>
    <property type="match status" value="1"/>
</dbReference>
<feature type="compositionally biased region" description="Polar residues" evidence="5">
    <location>
        <begin position="531"/>
        <end position="540"/>
    </location>
</feature>
<protein>
    <recommendedName>
        <fullName evidence="6">C3H1-type domain-containing protein</fullName>
    </recommendedName>
</protein>
<feature type="region of interest" description="Disordered" evidence="5">
    <location>
        <begin position="72"/>
        <end position="355"/>
    </location>
</feature>
<keyword evidence="1" id="KW-0479">Metal-binding</keyword>
<feature type="compositionally biased region" description="Low complexity" evidence="5">
    <location>
        <begin position="107"/>
        <end position="130"/>
    </location>
</feature>
<dbReference type="InterPro" id="IPR045877">
    <property type="entry name" value="ZFP36-like"/>
</dbReference>
<evidence type="ECO:0000259" key="6">
    <source>
        <dbReference type="SMART" id="SM00356"/>
    </source>
</evidence>
<feature type="region of interest" description="Disordered" evidence="5">
    <location>
        <begin position="477"/>
        <end position="578"/>
    </location>
</feature>
<feature type="compositionally biased region" description="Low complexity" evidence="5">
    <location>
        <begin position="146"/>
        <end position="164"/>
    </location>
</feature>
<feature type="region of interest" description="Disordered" evidence="5">
    <location>
        <begin position="639"/>
        <end position="669"/>
    </location>
</feature>
<feature type="region of interest" description="Disordered" evidence="5">
    <location>
        <begin position="771"/>
        <end position="793"/>
    </location>
</feature>
<keyword evidence="4" id="KW-0862">Zinc</keyword>
<dbReference type="VEuPathDB" id="CryptoDB:Cvel_10494"/>
<evidence type="ECO:0000256" key="2">
    <source>
        <dbReference type="ARBA" id="ARBA00022737"/>
    </source>
</evidence>
<evidence type="ECO:0000256" key="3">
    <source>
        <dbReference type="ARBA" id="ARBA00022771"/>
    </source>
</evidence>
<feature type="compositionally biased region" description="Pro residues" evidence="5">
    <location>
        <begin position="278"/>
        <end position="291"/>
    </location>
</feature>